<dbReference type="SUPFAM" id="SSF55486">
    <property type="entry name" value="Metalloproteases ('zincins'), catalytic domain"/>
    <property type="match status" value="1"/>
</dbReference>
<dbReference type="Pfam" id="PF17148">
    <property type="entry name" value="DUF5117"/>
    <property type="match status" value="1"/>
</dbReference>
<feature type="domain" description="DUF5117" evidence="3">
    <location>
        <begin position="105"/>
        <end position="293"/>
    </location>
</feature>
<dbReference type="InterPro" id="IPR033428">
    <property type="entry name" value="DUF5118"/>
</dbReference>
<dbReference type="AlphaFoldDB" id="A0A1H0D2V8"/>
<dbReference type="InterPro" id="IPR034032">
    <property type="entry name" value="Zn_MMP-like_bac"/>
</dbReference>
<dbReference type="Pfam" id="PF16313">
    <property type="entry name" value="DUF4953"/>
    <property type="match status" value="1"/>
</dbReference>
<keyword evidence="1" id="KW-0732">Signal</keyword>
<protein>
    <recommendedName>
        <fullName evidence="7">Zinc-dependent metalloprotease</fullName>
    </recommendedName>
</protein>
<dbReference type="PANTHER" id="PTHR38478">
    <property type="entry name" value="PEPTIDASE M1A AND M12B"/>
    <property type="match status" value="1"/>
</dbReference>
<name>A0A1H0D2V8_9BACT</name>
<reference evidence="6" key="1">
    <citation type="submission" date="2016-10" db="EMBL/GenBank/DDBJ databases">
        <authorList>
            <person name="de Groot N.N."/>
        </authorList>
    </citation>
    <scope>NUCLEOTIDE SEQUENCE [LARGE SCALE GENOMIC DNA]</scope>
    <source>
        <strain evidence="6">BP1-145</strain>
    </source>
</reference>
<evidence type="ECO:0000259" key="3">
    <source>
        <dbReference type="Pfam" id="PF17148"/>
    </source>
</evidence>
<accession>A0A1H0D2V8</accession>
<dbReference type="InterPro" id="IPR032534">
    <property type="entry name" value="EcxA_zinc-bd"/>
</dbReference>
<evidence type="ECO:0000259" key="4">
    <source>
        <dbReference type="Pfam" id="PF17162"/>
    </source>
</evidence>
<dbReference type="Proteomes" id="UP000199134">
    <property type="component" value="Unassembled WGS sequence"/>
</dbReference>
<feature type="chain" id="PRO_5011529696" description="Zinc-dependent metalloprotease" evidence="1">
    <location>
        <begin position="23"/>
        <end position="821"/>
    </location>
</feature>
<comment type="caution">
    <text evidence="5">The sequence shown here is derived from an EMBL/GenBank/DDBJ whole genome shotgun (WGS) entry which is preliminary data.</text>
</comment>
<evidence type="ECO:0000313" key="6">
    <source>
        <dbReference type="Proteomes" id="UP000199134"/>
    </source>
</evidence>
<dbReference type="PANTHER" id="PTHR38478:SF1">
    <property type="entry name" value="ZINC DEPENDENT METALLOPROTEASE DOMAIN LIPOPROTEIN"/>
    <property type="match status" value="1"/>
</dbReference>
<evidence type="ECO:0000259" key="2">
    <source>
        <dbReference type="Pfam" id="PF16313"/>
    </source>
</evidence>
<dbReference type="OrthoDB" id="9776599at2"/>
<feature type="domain" description="DUF5118" evidence="4">
    <location>
        <begin position="49"/>
        <end position="96"/>
    </location>
</feature>
<proteinExistence type="predicted"/>
<evidence type="ECO:0000256" key="1">
    <source>
        <dbReference type="SAM" id="SignalP"/>
    </source>
</evidence>
<sequence>MKKTFTGLFILAALLPSTGLHAANIVCSADTVVTMDCCVDTTAKSKNDPYLKTIKEGGSVREGLFTVRHIKNDWYLEIPDSLLGRMMLAVTRFASVPQEFKMITGEEVNRSAVYFEQYGDKTIFLREYVQSQYAKPENRIAISLKQSTTDPIVWKFDVIGRNPETHAQLINITKWLMGENKVTNFSSSDRTILGIGSVQSDRTFIDTIKTYPINVEIASLRTYGMSSGRVPAAKTGAATLSLNTSLVLLPREPMQPRYADERVGYFNSKITEFSDDETSNHEAIIMRYRLEPKDPAAYKAGKLVEPKKQIVFYIDPATPKKWAKYLKLGIEDWQKAFEEAGFKNAIVAKDWPKNDSTMSIDDARFSVLRYLPSETENAYGPRIVDPRSGEIIEAHICWYHNVMNLVKKWYMVQCGPLDKRAQKMDFSDELMGQLIRFVSSHEVGHSLGLRHNMIASQATPVEKLRDKAWVEKYGHTASIMDYARFNYVAQPEDKISEKGLFPRINDYDKWAIKWGYQYRPEFKDPAKEKKVLRAETTKVLTGNRRLWWCGDEGKGRDPRSQSEDLGDNQMRANDYGLKNLQRVMAHIEEWTAQPDGQYDDLSFIHRAVRSQYQRYVNHVQKYLFSKYVNNAPGEKPYDIVPRDLQREAVDWLSRNVMEAPMWLYPKSVVSKLGVDYADEIRNRQQTLIAMLLSPNAISNLMGDQFISDKAYPVEEYFDDIFGMVWKPLTDKDEEQNSFRRLQQRSYVDFLGVALNGGSGADGTNTSLATRSDAILYIAQHLDKVENYLQNVSQQQSALNALHYKDLLLRVKKIRERHESGK</sequence>
<evidence type="ECO:0008006" key="7">
    <source>
        <dbReference type="Google" id="ProtNLM"/>
    </source>
</evidence>
<feature type="domain" description="EcxA zinc-binding" evidence="2">
    <location>
        <begin position="423"/>
        <end position="730"/>
    </location>
</feature>
<dbReference type="CDD" id="cd04276">
    <property type="entry name" value="ZnMc_MMP_like_2"/>
    <property type="match status" value="1"/>
</dbReference>
<dbReference type="InterPro" id="IPR033413">
    <property type="entry name" value="DUF5117"/>
</dbReference>
<dbReference type="Pfam" id="PF17162">
    <property type="entry name" value="DUF5118"/>
    <property type="match status" value="1"/>
</dbReference>
<organism evidence="5 6">
    <name type="scientific">Prevotella communis</name>
    <dbReference type="NCBI Taxonomy" id="2913614"/>
    <lineage>
        <taxon>Bacteria</taxon>
        <taxon>Pseudomonadati</taxon>
        <taxon>Bacteroidota</taxon>
        <taxon>Bacteroidia</taxon>
        <taxon>Bacteroidales</taxon>
        <taxon>Prevotellaceae</taxon>
        <taxon>Prevotella</taxon>
    </lineage>
</organism>
<dbReference type="EMBL" id="FNIW01000001">
    <property type="protein sequence ID" value="SDN64493.1"/>
    <property type="molecule type" value="Genomic_DNA"/>
</dbReference>
<gene>
    <name evidence="5" type="ORF">SAMN04487900_101243</name>
</gene>
<feature type="signal peptide" evidence="1">
    <location>
        <begin position="1"/>
        <end position="22"/>
    </location>
</feature>
<evidence type="ECO:0000313" key="5">
    <source>
        <dbReference type="EMBL" id="SDN64493.1"/>
    </source>
</evidence>